<dbReference type="Proteomes" id="UP001141992">
    <property type="component" value="Unassembled WGS sequence"/>
</dbReference>
<sequence>MTAVALPDPRIAIVVLTRNRREELRRTLERLVSLPRRYAIIVVDNGSEDGSADAIEREFPLAQVLRAGANLGAAGRNLGVACVTTPYVAFCDDDTWWAPEALARAADILDRHESLAVLNAQVRVGPEARLDPACAAMARSPLPPLAGVGPELVGFMAGACVMRVDAFRRAGGYWPRFFIGGEEALLALDIRAEGGRIAYAPAVQTHHWPSAQRDAPQRRRLLARNALWTAWLRLPIGLALARSWAVLRALPGWRPRTRACADALAQWRWVRRHRRPVPPELCHALRRVWRDDARH</sequence>
<dbReference type="EC" id="2.4.-.-" evidence="5"/>
<dbReference type="GO" id="GO:0016757">
    <property type="term" value="F:glycosyltransferase activity"/>
    <property type="evidence" value="ECO:0007669"/>
    <property type="project" value="UniProtKB-KW"/>
</dbReference>
<dbReference type="PANTHER" id="PTHR43179">
    <property type="entry name" value="RHAMNOSYLTRANSFERASE WBBL"/>
    <property type="match status" value="1"/>
</dbReference>
<organism evidence="5 6">
    <name type="scientific">Alcaligenes xylosoxydans xylosoxydans</name>
    <name type="common">Achromobacter xylosoxidans</name>
    <dbReference type="NCBI Taxonomy" id="85698"/>
    <lineage>
        <taxon>Bacteria</taxon>
        <taxon>Pseudomonadati</taxon>
        <taxon>Pseudomonadota</taxon>
        <taxon>Betaproteobacteria</taxon>
        <taxon>Burkholderiales</taxon>
        <taxon>Alcaligenaceae</taxon>
        <taxon>Achromobacter</taxon>
    </lineage>
</organism>
<dbReference type="RefSeq" id="WP_082402732.1">
    <property type="nucleotide sequence ID" value="NZ_CYTI01000001.1"/>
</dbReference>
<feature type="domain" description="Glycosyltransferase 2-like" evidence="4">
    <location>
        <begin position="13"/>
        <end position="159"/>
    </location>
</feature>
<comment type="similarity">
    <text evidence="1">Belongs to the glycosyltransferase 2 family.</text>
</comment>
<keyword evidence="2 5" id="KW-0328">Glycosyltransferase</keyword>
<proteinExistence type="inferred from homology"/>
<gene>
    <name evidence="5" type="ORF">O9570_13185</name>
</gene>
<comment type="caution">
    <text evidence="5">The sequence shown here is derived from an EMBL/GenBank/DDBJ whole genome shotgun (WGS) entry which is preliminary data.</text>
</comment>
<reference evidence="5" key="1">
    <citation type="submission" date="2022-12" db="EMBL/GenBank/DDBJ databases">
        <authorList>
            <person name="Voronina O.L."/>
            <person name="Kunda M.S."/>
            <person name="Ryzhova N."/>
            <person name="Aksenova E.I."/>
        </authorList>
    </citation>
    <scope>NUCLEOTIDE SEQUENCE</scope>
    <source>
        <strain evidence="5">SCCH136:Ach223948</strain>
    </source>
</reference>
<dbReference type="AlphaFoldDB" id="A0A9X3KY34"/>
<dbReference type="InterPro" id="IPR029044">
    <property type="entry name" value="Nucleotide-diphossugar_trans"/>
</dbReference>
<dbReference type="Gene3D" id="3.90.550.10">
    <property type="entry name" value="Spore Coat Polysaccharide Biosynthesis Protein SpsA, Chain A"/>
    <property type="match status" value="1"/>
</dbReference>
<evidence type="ECO:0000256" key="2">
    <source>
        <dbReference type="ARBA" id="ARBA00022676"/>
    </source>
</evidence>
<accession>A0A9X3KY34</accession>
<evidence type="ECO:0000259" key="4">
    <source>
        <dbReference type="Pfam" id="PF00535"/>
    </source>
</evidence>
<evidence type="ECO:0000256" key="1">
    <source>
        <dbReference type="ARBA" id="ARBA00006739"/>
    </source>
</evidence>
<dbReference type="Pfam" id="PF00535">
    <property type="entry name" value="Glycos_transf_2"/>
    <property type="match status" value="1"/>
</dbReference>
<dbReference type="PANTHER" id="PTHR43179:SF12">
    <property type="entry name" value="GALACTOFURANOSYLTRANSFERASE GLFT2"/>
    <property type="match status" value="1"/>
</dbReference>
<name>A0A9X3KY34_ALCXX</name>
<dbReference type="SUPFAM" id="SSF53448">
    <property type="entry name" value="Nucleotide-diphospho-sugar transferases"/>
    <property type="match status" value="1"/>
</dbReference>
<keyword evidence="3 5" id="KW-0808">Transferase</keyword>
<protein>
    <submittedName>
        <fullName evidence="5">Glycosyltransferase</fullName>
        <ecNumber evidence="5">2.4.-.-</ecNumber>
    </submittedName>
</protein>
<evidence type="ECO:0000256" key="3">
    <source>
        <dbReference type="ARBA" id="ARBA00022679"/>
    </source>
</evidence>
<dbReference type="InterPro" id="IPR001173">
    <property type="entry name" value="Glyco_trans_2-like"/>
</dbReference>
<evidence type="ECO:0000313" key="5">
    <source>
        <dbReference type="EMBL" id="MCZ8402403.1"/>
    </source>
</evidence>
<evidence type="ECO:0000313" key="6">
    <source>
        <dbReference type="Proteomes" id="UP001141992"/>
    </source>
</evidence>
<dbReference type="EMBL" id="JAPZVI010000008">
    <property type="protein sequence ID" value="MCZ8402403.1"/>
    <property type="molecule type" value="Genomic_DNA"/>
</dbReference>